<dbReference type="HOGENOM" id="CLU_000604_1_2_12"/>
<organism evidence="5 6">
    <name type="scientific">Salinispira pacifica</name>
    <dbReference type="NCBI Taxonomy" id="1307761"/>
    <lineage>
        <taxon>Bacteria</taxon>
        <taxon>Pseudomonadati</taxon>
        <taxon>Spirochaetota</taxon>
        <taxon>Spirochaetia</taxon>
        <taxon>Spirochaetales</taxon>
        <taxon>Spirochaetaceae</taxon>
        <taxon>Salinispira</taxon>
    </lineage>
</organism>
<dbReference type="Proteomes" id="UP000018680">
    <property type="component" value="Chromosome"/>
</dbReference>
<feature type="domain" description="ABC transporter" evidence="4">
    <location>
        <begin position="13"/>
        <end position="273"/>
    </location>
</feature>
<keyword evidence="3 5" id="KW-0067">ATP-binding</keyword>
<evidence type="ECO:0000259" key="4">
    <source>
        <dbReference type="PROSITE" id="PS50893"/>
    </source>
</evidence>
<dbReference type="KEGG" id="slr:L21SP2_3071"/>
<dbReference type="GO" id="GO:0016887">
    <property type="term" value="F:ATP hydrolysis activity"/>
    <property type="evidence" value="ECO:0007669"/>
    <property type="project" value="InterPro"/>
</dbReference>
<dbReference type="PANTHER" id="PTHR45772">
    <property type="entry name" value="CONSERVED COMPONENT OF ABC TRANSPORTER FOR NATURAL AMINO ACIDS-RELATED"/>
    <property type="match status" value="1"/>
</dbReference>
<dbReference type="InterPro" id="IPR032823">
    <property type="entry name" value="BCA_ABC_TP_C"/>
</dbReference>
<dbReference type="RefSeq" id="WP_024269312.1">
    <property type="nucleotide sequence ID" value="NC_023035.1"/>
</dbReference>
<evidence type="ECO:0000313" key="6">
    <source>
        <dbReference type="Proteomes" id="UP000018680"/>
    </source>
</evidence>
<dbReference type="SUPFAM" id="SSF52540">
    <property type="entry name" value="P-loop containing nucleoside triphosphate hydrolases"/>
    <property type="match status" value="1"/>
</dbReference>
<dbReference type="PATRIC" id="fig|1307761.3.peg.3060"/>
<dbReference type="CDD" id="cd03219">
    <property type="entry name" value="ABC_Mj1267_LivG_branched"/>
    <property type="match status" value="1"/>
</dbReference>
<dbReference type="FunFam" id="3.40.50.300:FF:000421">
    <property type="entry name" value="Branched-chain amino acid ABC transporter ATP-binding protein"/>
    <property type="match status" value="1"/>
</dbReference>
<dbReference type="GO" id="GO:0015188">
    <property type="term" value="F:L-isoleucine transmembrane transporter activity"/>
    <property type="evidence" value="ECO:0007669"/>
    <property type="project" value="TreeGrafter"/>
</dbReference>
<reference evidence="5 6" key="1">
    <citation type="journal article" date="2015" name="Stand. Genomic Sci.">
        <title>Complete genome sequence and description of Salinispira pacifica gen. nov., sp. nov., a novel spirochaete isolated form a hypersaline microbial mat.</title>
        <authorList>
            <person name="Ben Hania W."/>
            <person name="Joseph M."/>
            <person name="Schumann P."/>
            <person name="Bunk B."/>
            <person name="Fiebig A."/>
            <person name="Sproer C."/>
            <person name="Klenk H.P."/>
            <person name="Fardeau M.L."/>
            <person name="Spring S."/>
        </authorList>
    </citation>
    <scope>NUCLEOTIDE SEQUENCE [LARGE SCALE GENOMIC DNA]</scope>
    <source>
        <strain evidence="5 6">L21-RPul-D2</strain>
    </source>
</reference>
<name>V5WL91_9SPIO</name>
<evidence type="ECO:0000256" key="2">
    <source>
        <dbReference type="ARBA" id="ARBA00022741"/>
    </source>
</evidence>
<sequence length="277" mass="30651">MSDQSISGTKPLLELDELTMDFGGLRAVDQVNVSIYSGEIVALIGPNGAGKTTFFNCVTGVYKPSGGHVYVNVPEDSKEGRGGQRLRLNGMKPNHITNIGLARTFQNIRLFQNMSVLENVLIGHHLRLKQGILASILQTPSFLKEEEQSVLEALKYLKVMGLETHMNDLAKNLSYGDQRRLEIARALATEPFLLLLDEPAAGMNPRETAALNEDIKRLQTEEGMTILLIEHDMNLVMSLSERIYVMDYGQLIATGTPEQIRQNPAVIKAYLGEEVDA</sequence>
<protein>
    <submittedName>
        <fullName evidence="5">Branched-chain amino acid transport ATP-binding protein LivG</fullName>
    </submittedName>
</protein>
<dbReference type="InterPro" id="IPR027417">
    <property type="entry name" value="P-loop_NTPase"/>
</dbReference>
<dbReference type="GO" id="GO:0015808">
    <property type="term" value="P:L-alanine transport"/>
    <property type="evidence" value="ECO:0007669"/>
    <property type="project" value="TreeGrafter"/>
</dbReference>
<dbReference type="EMBL" id="CP006939">
    <property type="protein sequence ID" value="AHC16415.1"/>
    <property type="molecule type" value="Genomic_DNA"/>
</dbReference>
<dbReference type="GO" id="GO:0005886">
    <property type="term" value="C:plasma membrane"/>
    <property type="evidence" value="ECO:0007669"/>
    <property type="project" value="TreeGrafter"/>
</dbReference>
<accession>V5WL91</accession>
<dbReference type="PANTHER" id="PTHR45772:SF7">
    <property type="entry name" value="AMINO ACID ABC TRANSPORTER ATP-BINDING PROTEIN"/>
    <property type="match status" value="1"/>
</dbReference>
<dbReference type="SMART" id="SM00382">
    <property type="entry name" value="AAA"/>
    <property type="match status" value="1"/>
</dbReference>
<dbReference type="GO" id="GO:0015192">
    <property type="term" value="F:L-phenylalanine transmembrane transporter activity"/>
    <property type="evidence" value="ECO:0007669"/>
    <property type="project" value="TreeGrafter"/>
</dbReference>
<dbReference type="GO" id="GO:1903805">
    <property type="term" value="P:L-valine import across plasma membrane"/>
    <property type="evidence" value="ECO:0007669"/>
    <property type="project" value="TreeGrafter"/>
</dbReference>
<dbReference type="InterPro" id="IPR003593">
    <property type="entry name" value="AAA+_ATPase"/>
</dbReference>
<dbReference type="GO" id="GO:1903806">
    <property type="term" value="P:L-isoleucine import across plasma membrane"/>
    <property type="evidence" value="ECO:0007669"/>
    <property type="project" value="TreeGrafter"/>
</dbReference>
<dbReference type="PROSITE" id="PS50893">
    <property type="entry name" value="ABC_TRANSPORTER_2"/>
    <property type="match status" value="1"/>
</dbReference>
<gene>
    <name evidence="5" type="ORF">L21SP2_3071</name>
</gene>
<dbReference type="eggNOG" id="COG0411">
    <property type="taxonomic scope" value="Bacteria"/>
</dbReference>
<dbReference type="GO" id="GO:0042941">
    <property type="term" value="P:D-alanine transmembrane transport"/>
    <property type="evidence" value="ECO:0007669"/>
    <property type="project" value="TreeGrafter"/>
</dbReference>
<dbReference type="InterPro" id="IPR051120">
    <property type="entry name" value="ABC_AA/LPS_Transport"/>
</dbReference>
<dbReference type="AlphaFoldDB" id="V5WL91"/>
<evidence type="ECO:0000256" key="3">
    <source>
        <dbReference type="ARBA" id="ARBA00022840"/>
    </source>
</evidence>
<dbReference type="InterPro" id="IPR003439">
    <property type="entry name" value="ABC_transporter-like_ATP-bd"/>
</dbReference>
<dbReference type="GO" id="GO:0005304">
    <property type="term" value="F:L-valine transmembrane transporter activity"/>
    <property type="evidence" value="ECO:0007669"/>
    <property type="project" value="TreeGrafter"/>
</dbReference>
<keyword evidence="1" id="KW-0813">Transport</keyword>
<keyword evidence="6" id="KW-1185">Reference proteome</keyword>
<proteinExistence type="predicted"/>
<dbReference type="GO" id="GO:0005524">
    <property type="term" value="F:ATP binding"/>
    <property type="evidence" value="ECO:0007669"/>
    <property type="project" value="UniProtKB-KW"/>
</dbReference>
<keyword evidence="2" id="KW-0547">Nucleotide-binding</keyword>
<evidence type="ECO:0000313" key="5">
    <source>
        <dbReference type="EMBL" id="AHC16415.1"/>
    </source>
</evidence>
<dbReference type="Pfam" id="PF12399">
    <property type="entry name" value="BCA_ABC_TP_C"/>
    <property type="match status" value="1"/>
</dbReference>
<dbReference type="PROSITE" id="PS00211">
    <property type="entry name" value="ABC_TRANSPORTER_1"/>
    <property type="match status" value="1"/>
</dbReference>
<dbReference type="Pfam" id="PF00005">
    <property type="entry name" value="ABC_tran"/>
    <property type="match status" value="1"/>
</dbReference>
<evidence type="ECO:0000256" key="1">
    <source>
        <dbReference type="ARBA" id="ARBA00022448"/>
    </source>
</evidence>
<dbReference type="STRING" id="1307761.L21SP2_3071"/>
<dbReference type="Gene3D" id="3.40.50.300">
    <property type="entry name" value="P-loop containing nucleotide triphosphate hydrolases"/>
    <property type="match status" value="1"/>
</dbReference>
<dbReference type="OrthoDB" id="9805514at2"/>
<dbReference type="InterPro" id="IPR017871">
    <property type="entry name" value="ABC_transporter-like_CS"/>
</dbReference>